<dbReference type="CDD" id="cd06529">
    <property type="entry name" value="S24_LexA-like"/>
    <property type="match status" value="1"/>
</dbReference>
<dbReference type="PROSITE" id="PS50943">
    <property type="entry name" value="HTH_CROC1"/>
    <property type="match status" value="1"/>
</dbReference>
<evidence type="ECO:0000256" key="2">
    <source>
        <dbReference type="ARBA" id="ARBA00023125"/>
    </source>
</evidence>
<dbReference type="GO" id="GO:0003677">
    <property type="term" value="F:DNA binding"/>
    <property type="evidence" value="ECO:0007669"/>
    <property type="project" value="UniProtKB-KW"/>
</dbReference>
<dbReference type="RefSeq" id="WP_152063034.1">
    <property type="nucleotide sequence ID" value="NZ_CABWIC010000007.1"/>
</dbReference>
<dbReference type="InterPro" id="IPR039418">
    <property type="entry name" value="LexA-like"/>
</dbReference>
<evidence type="ECO:0000313" key="6">
    <source>
        <dbReference type="Proteomes" id="UP000405524"/>
    </source>
</evidence>
<dbReference type="InterPro" id="IPR036286">
    <property type="entry name" value="LexA/Signal_pep-like_sf"/>
</dbReference>
<dbReference type="Proteomes" id="UP000405524">
    <property type="component" value="Unassembled WGS sequence"/>
</dbReference>
<reference evidence="5 6" key="1">
    <citation type="submission" date="2019-10" db="EMBL/GenBank/DDBJ databases">
        <authorList>
            <person name="Wolf R A."/>
        </authorList>
    </citation>
    <scope>NUCLEOTIDE SEQUENCE [LARGE SCALE GENOMIC DNA]</scope>
    <source>
        <strain evidence="5">Collinsella_intestinalis_DSM_13632</strain>
    </source>
</reference>
<dbReference type="AlphaFoldDB" id="A0A5K1IRV8"/>
<dbReference type="EMBL" id="CABWIC010000007">
    <property type="protein sequence ID" value="VWL91128.1"/>
    <property type="molecule type" value="Genomic_DNA"/>
</dbReference>
<dbReference type="EC" id="3.4.21.88" evidence="5"/>
<gene>
    <name evidence="5" type="primary">lexA_1</name>
    <name evidence="5" type="ORF">JKKLCJKK_00279</name>
</gene>
<dbReference type="Pfam" id="PF13443">
    <property type="entry name" value="HTH_26"/>
    <property type="match status" value="1"/>
</dbReference>
<feature type="domain" description="HTH cro/C1-type" evidence="4">
    <location>
        <begin position="7"/>
        <end position="62"/>
    </location>
</feature>
<proteinExistence type="predicted"/>
<evidence type="ECO:0000313" key="5">
    <source>
        <dbReference type="EMBL" id="VWL91128.1"/>
    </source>
</evidence>
<keyword evidence="2" id="KW-0238">DNA-binding</keyword>
<evidence type="ECO:0000259" key="4">
    <source>
        <dbReference type="PROSITE" id="PS50943"/>
    </source>
</evidence>
<dbReference type="SUPFAM" id="SSF47413">
    <property type="entry name" value="lambda repressor-like DNA-binding domains"/>
    <property type="match status" value="1"/>
</dbReference>
<protein>
    <submittedName>
        <fullName evidence="5">LexA repressor</fullName>
        <ecNumber evidence="5">3.4.21.88</ecNumber>
    </submittedName>
</protein>
<evidence type="ECO:0000256" key="3">
    <source>
        <dbReference type="ARBA" id="ARBA00023163"/>
    </source>
</evidence>
<dbReference type="GO" id="GO:0004252">
    <property type="term" value="F:serine-type endopeptidase activity"/>
    <property type="evidence" value="ECO:0007669"/>
    <property type="project" value="UniProtKB-EC"/>
</dbReference>
<sequence length="223" mass="24523">MGIPENIDTLLVKFDLKPEGLAKIAGVTTATISRWRTGNTENIRRANLDKICKALELTPDDILSSTAGLAAKEHGYIGASIPTIPFRASSAMVPVRVLGRTHAGERMDEDESDYEVEFPQSIVSRHPNCFALTVEGDCMNRRYHNGDHILVDPDMEPRNGSAVVAEFSDGRSVVRSYLRGSSTLVLAPDSYLEGYEDIIIAMDDEPVRLLGVVFWNQAGKETD</sequence>
<dbReference type="SUPFAM" id="SSF51306">
    <property type="entry name" value="LexA/Signal peptidase"/>
    <property type="match status" value="1"/>
</dbReference>
<accession>A0A5K1IRV8</accession>
<dbReference type="OrthoDB" id="194368at2"/>
<dbReference type="Gene3D" id="1.10.260.40">
    <property type="entry name" value="lambda repressor-like DNA-binding domains"/>
    <property type="match status" value="1"/>
</dbReference>
<dbReference type="SMART" id="SM00530">
    <property type="entry name" value="HTH_XRE"/>
    <property type="match status" value="1"/>
</dbReference>
<dbReference type="CDD" id="cd00093">
    <property type="entry name" value="HTH_XRE"/>
    <property type="match status" value="1"/>
</dbReference>
<keyword evidence="3" id="KW-0804">Transcription</keyword>
<dbReference type="InterPro" id="IPR010982">
    <property type="entry name" value="Lambda_DNA-bd_dom_sf"/>
</dbReference>
<evidence type="ECO:0000256" key="1">
    <source>
        <dbReference type="ARBA" id="ARBA00023015"/>
    </source>
</evidence>
<dbReference type="Gene3D" id="2.10.109.10">
    <property type="entry name" value="Umud Fragment, subunit A"/>
    <property type="match status" value="1"/>
</dbReference>
<dbReference type="PANTHER" id="PTHR40661">
    <property type="match status" value="1"/>
</dbReference>
<dbReference type="PANTHER" id="PTHR40661:SF3">
    <property type="entry name" value="FELS-1 PROPHAGE TRANSCRIPTIONAL REGULATOR"/>
    <property type="match status" value="1"/>
</dbReference>
<keyword evidence="1" id="KW-0805">Transcription regulation</keyword>
<dbReference type="Pfam" id="PF00717">
    <property type="entry name" value="Peptidase_S24"/>
    <property type="match status" value="1"/>
</dbReference>
<dbReference type="InterPro" id="IPR001387">
    <property type="entry name" value="Cro/C1-type_HTH"/>
</dbReference>
<keyword evidence="5" id="KW-0378">Hydrolase</keyword>
<name>A0A5K1IRV8_9ACTN</name>
<dbReference type="InterPro" id="IPR015927">
    <property type="entry name" value="Peptidase_S24_S26A/B/C"/>
</dbReference>
<dbReference type="GeneID" id="77465272"/>
<organism evidence="5 6">
    <name type="scientific">Collinsella intestinalis</name>
    <dbReference type="NCBI Taxonomy" id="147207"/>
    <lineage>
        <taxon>Bacteria</taxon>
        <taxon>Bacillati</taxon>
        <taxon>Actinomycetota</taxon>
        <taxon>Coriobacteriia</taxon>
        <taxon>Coriobacteriales</taxon>
        <taxon>Coriobacteriaceae</taxon>
        <taxon>Collinsella</taxon>
    </lineage>
</organism>